<dbReference type="PANTHER" id="PTHR10283:SF92">
    <property type="entry name" value="LOW-AFFINITY PHOSPHATE TRANSPORTER PHO91"/>
    <property type="match status" value="1"/>
</dbReference>
<protein>
    <submittedName>
        <fullName evidence="7">Anion transporter</fullName>
    </submittedName>
</protein>
<name>A0A345UJR7_9BACT</name>
<dbReference type="GO" id="GO:0005886">
    <property type="term" value="C:plasma membrane"/>
    <property type="evidence" value="ECO:0007669"/>
    <property type="project" value="TreeGrafter"/>
</dbReference>
<feature type="transmembrane region" description="Helical" evidence="6">
    <location>
        <begin position="426"/>
        <end position="444"/>
    </location>
</feature>
<organism evidence="7 8">
    <name type="scientific">Cyclonatronum proteinivorum</name>
    <dbReference type="NCBI Taxonomy" id="1457365"/>
    <lineage>
        <taxon>Bacteria</taxon>
        <taxon>Pseudomonadati</taxon>
        <taxon>Balneolota</taxon>
        <taxon>Balneolia</taxon>
        <taxon>Balneolales</taxon>
        <taxon>Cyclonatronaceae</taxon>
        <taxon>Cyclonatronum</taxon>
    </lineage>
</organism>
<gene>
    <name evidence="7" type="ORF">CYPRO_1463</name>
</gene>
<reference evidence="7 8" key="1">
    <citation type="submission" date="2018-03" db="EMBL/GenBank/DDBJ databases">
        <title>Phenotypic and genomic properties of Cyclonatronum proteinivorum gen. nov., sp. nov., a haloalkaliphilic bacteroidete from soda lakes possessing Na+-translocating rhodopsin.</title>
        <authorList>
            <person name="Toshchakov S.V."/>
            <person name="Korzhenkov A."/>
            <person name="Samarov N.I."/>
            <person name="Kublanov I.V."/>
            <person name="Muntyan M.S."/>
            <person name="Sorokin D.Y."/>
        </authorList>
    </citation>
    <scope>NUCLEOTIDE SEQUENCE [LARGE SCALE GENOMIC DNA]</scope>
    <source>
        <strain evidence="7 8">Omega</strain>
    </source>
</reference>
<evidence type="ECO:0000256" key="3">
    <source>
        <dbReference type="ARBA" id="ARBA00022692"/>
    </source>
</evidence>
<dbReference type="KEGG" id="cprv:CYPRO_1463"/>
<dbReference type="AlphaFoldDB" id="A0A345UJR7"/>
<dbReference type="PANTHER" id="PTHR10283">
    <property type="entry name" value="SOLUTE CARRIER FAMILY 13 MEMBER"/>
    <property type="match status" value="1"/>
</dbReference>
<dbReference type="PIRSF" id="PIRSF002457">
    <property type="entry name" value="DASS"/>
    <property type="match status" value="1"/>
</dbReference>
<evidence type="ECO:0000256" key="5">
    <source>
        <dbReference type="ARBA" id="ARBA00023136"/>
    </source>
</evidence>
<feature type="transmembrane region" description="Helical" evidence="6">
    <location>
        <begin position="507"/>
        <end position="525"/>
    </location>
</feature>
<keyword evidence="3 6" id="KW-0812">Transmembrane</keyword>
<feature type="transmembrane region" description="Helical" evidence="6">
    <location>
        <begin position="465"/>
        <end position="487"/>
    </location>
</feature>
<evidence type="ECO:0000256" key="1">
    <source>
        <dbReference type="ARBA" id="ARBA00004141"/>
    </source>
</evidence>
<dbReference type="Pfam" id="PF00939">
    <property type="entry name" value="Na_sulph_symp"/>
    <property type="match status" value="1"/>
</dbReference>
<evidence type="ECO:0000313" key="8">
    <source>
        <dbReference type="Proteomes" id="UP000254808"/>
    </source>
</evidence>
<feature type="transmembrane region" description="Helical" evidence="6">
    <location>
        <begin position="355"/>
        <end position="375"/>
    </location>
</feature>
<dbReference type="RefSeq" id="WP_114983984.1">
    <property type="nucleotide sequence ID" value="NZ_CP027806.1"/>
</dbReference>
<feature type="transmembrane region" description="Helical" evidence="6">
    <location>
        <begin position="280"/>
        <end position="301"/>
    </location>
</feature>
<keyword evidence="8" id="KW-1185">Reference proteome</keyword>
<comment type="similarity">
    <text evidence="2">Belongs to the SLC13A/DASS transporter (TC 2.A.47) family. DIT1 subfamily.</text>
</comment>
<comment type="subcellular location">
    <subcellularLocation>
        <location evidence="1">Membrane</location>
        <topology evidence="1">Multi-pass membrane protein</topology>
    </subcellularLocation>
</comment>
<evidence type="ECO:0000256" key="6">
    <source>
        <dbReference type="SAM" id="Phobius"/>
    </source>
</evidence>
<feature type="transmembrane region" description="Helical" evidence="6">
    <location>
        <begin position="333"/>
        <end position="349"/>
    </location>
</feature>
<dbReference type="InterPro" id="IPR001898">
    <property type="entry name" value="SLC13A/DASS"/>
</dbReference>
<dbReference type="GO" id="GO:0005315">
    <property type="term" value="F:phosphate transmembrane transporter activity"/>
    <property type="evidence" value="ECO:0007669"/>
    <property type="project" value="TreeGrafter"/>
</dbReference>
<proteinExistence type="inferred from homology"/>
<feature type="transmembrane region" description="Helical" evidence="6">
    <location>
        <begin position="121"/>
        <end position="139"/>
    </location>
</feature>
<evidence type="ECO:0000313" key="7">
    <source>
        <dbReference type="EMBL" id="AXJ00719.1"/>
    </source>
</evidence>
<keyword evidence="4 6" id="KW-1133">Transmembrane helix</keyword>
<feature type="transmembrane region" description="Helical" evidence="6">
    <location>
        <begin position="41"/>
        <end position="60"/>
    </location>
</feature>
<sequence>MTDTSKQTIKDANGKEYDPLDMRNYSIEKLPNRQKSKIETLMAAFGAPIAVLAFIGLAFFTNLPFLQHIDASSLQSAQALQMFNDLGAEQFVRNNHYMLAIFVAAIILWLTAAIPNYQVSLILIISLVLTGVLPERVAYAQLGHPVMWLNIMSFVLASMLVATGVAKRFALWFILKFGKNAGTIFISFIAINTLLSAFISATTAKAAILLPIFMVIAAVYGADGGDKKTNFGRSIVLQNLLNINLGAGAFVTGSGANLLAAALISGAIEGNVYFADWMFAMFPTMVGMMFIGYFVAMRIFFPLEKKEQRPQIKGGMRRLEEEYKKLGPINYQEIKTIVIFVLILALWSTDRIHGVSATAIAFVGAIIALLPRYGIVTWNDVDIPWHLMLFSAGAYTLGAGFNYTDLPSLTVNAFFDSIGIGNETDFWMLYLLLTGVMCFSALIFQSKTMRTMIFIPIAIGVAQRFDFSVVSLALPTAFMIEYVWVLYFNSKPAALLYETDRYDLKDAFKFGITMMIIGYLLNIVLGETWFRFLGITPDGVFGIF</sequence>
<feature type="transmembrane region" description="Helical" evidence="6">
    <location>
        <begin position="182"/>
        <end position="200"/>
    </location>
</feature>
<keyword evidence="5 6" id="KW-0472">Membrane</keyword>
<dbReference type="InterPro" id="IPR030676">
    <property type="entry name" value="CitT-rel"/>
</dbReference>
<dbReference type="OrthoDB" id="9156049at2"/>
<evidence type="ECO:0000256" key="4">
    <source>
        <dbReference type="ARBA" id="ARBA00022989"/>
    </source>
</evidence>
<dbReference type="Proteomes" id="UP000254808">
    <property type="component" value="Chromosome"/>
</dbReference>
<dbReference type="EMBL" id="CP027806">
    <property type="protein sequence ID" value="AXJ00719.1"/>
    <property type="molecule type" value="Genomic_DNA"/>
</dbReference>
<feature type="transmembrane region" description="Helical" evidence="6">
    <location>
        <begin position="151"/>
        <end position="175"/>
    </location>
</feature>
<feature type="transmembrane region" description="Helical" evidence="6">
    <location>
        <begin position="243"/>
        <end position="268"/>
    </location>
</feature>
<feature type="transmembrane region" description="Helical" evidence="6">
    <location>
        <begin position="96"/>
        <end position="114"/>
    </location>
</feature>
<accession>A0A345UJR7</accession>
<feature type="transmembrane region" description="Helical" evidence="6">
    <location>
        <begin position="206"/>
        <end position="222"/>
    </location>
</feature>
<evidence type="ECO:0000256" key="2">
    <source>
        <dbReference type="ARBA" id="ARBA00007349"/>
    </source>
</evidence>
<feature type="transmembrane region" description="Helical" evidence="6">
    <location>
        <begin position="387"/>
        <end position="406"/>
    </location>
</feature>